<dbReference type="InterPro" id="IPR004841">
    <property type="entry name" value="AA-permease/SLC12A_dom"/>
</dbReference>
<dbReference type="PROSITE" id="PS00218">
    <property type="entry name" value="AMINO_ACID_PERMEASE_1"/>
    <property type="match status" value="1"/>
</dbReference>
<dbReference type="PANTHER" id="PTHR43495:SF5">
    <property type="entry name" value="GAMMA-AMINOBUTYRIC ACID PERMEASE"/>
    <property type="match status" value="1"/>
</dbReference>
<dbReference type="Gene3D" id="1.20.1740.10">
    <property type="entry name" value="Amino acid/polyamine transporter I"/>
    <property type="match status" value="1"/>
</dbReference>
<name>A0A7D7QGT7_ASPTE</name>
<feature type="transmembrane region" description="Helical" evidence="7">
    <location>
        <begin position="112"/>
        <end position="139"/>
    </location>
</feature>
<keyword evidence="3 7" id="KW-0812">Transmembrane</keyword>
<feature type="domain" description="Amino acid permease/ SLC12A" evidence="8">
    <location>
        <begin position="337"/>
        <end position="599"/>
    </location>
</feature>
<dbReference type="EMBL" id="MT376588">
    <property type="protein sequence ID" value="QMS79054.1"/>
    <property type="molecule type" value="Genomic_DNA"/>
</dbReference>
<evidence type="ECO:0000259" key="8">
    <source>
        <dbReference type="Pfam" id="PF00324"/>
    </source>
</evidence>
<evidence type="ECO:0000256" key="1">
    <source>
        <dbReference type="ARBA" id="ARBA00004141"/>
    </source>
</evidence>
<comment type="subcellular location">
    <subcellularLocation>
        <location evidence="1">Membrane</location>
        <topology evidence="1">Multi-pass membrane protein</topology>
    </subcellularLocation>
</comment>
<feature type="transmembrane region" description="Helical" evidence="7">
    <location>
        <begin position="203"/>
        <end position="223"/>
    </location>
</feature>
<dbReference type="InterPro" id="IPR004840">
    <property type="entry name" value="Amino_acid_permease_CS"/>
</dbReference>
<reference evidence="9" key="1">
    <citation type="submission" date="2020-04" db="EMBL/GenBank/DDBJ databases">
        <title>Heterologous expression of the unusual terreazepine biosynthetic gene cluster reveals a promising approach for identifying new chemical scaffolds.</title>
        <authorList>
            <person name="Caesar L.K."/>
            <person name="Rosey M.T."/>
            <person name="Vagadia P.P."/>
            <person name="Schiltz G.E."/>
            <person name="Thomas P.M."/>
            <person name="Swyers M.J."/>
            <person name="Islam M.N."/>
            <person name="Ye R.R."/>
            <person name="Wu C.C."/>
            <person name="Kelleher N.K."/>
            <person name="Keller N.P."/>
            <person name="Bok J."/>
        </authorList>
    </citation>
    <scope>NUCLEOTIDE SEQUENCE</scope>
    <source>
        <strain evidence="9">ATCC 20542</strain>
    </source>
</reference>
<dbReference type="GO" id="GO:0016020">
    <property type="term" value="C:membrane"/>
    <property type="evidence" value="ECO:0007669"/>
    <property type="project" value="UniProtKB-SubCell"/>
</dbReference>
<gene>
    <name evidence="9" type="primary">FAC38_22</name>
</gene>
<feature type="transmembrane region" description="Helical" evidence="7">
    <location>
        <begin position="332"/>
        <end position="354"/>
    </location>
</feature>
<feature type="transmembrane region" description="Helical" evidence="7">
    <location>
        <begin position="229"/>
        <end position="250"/>
    </location>
</feature>
<dbReference type="GO" id="GO:0055085">
    <property type="term" value="P:transmembrane transport"/>
    <property type="evidence" value="ECO:0007669"/>
    <property type="project" value="InterPro"/>
</dbReference>
<accession>A0A7D7QGT7</accession>
<protein>
    <submittedName>
        <fullName evidence="9">Lysine/arginine permease</fullName>
    </submittedName>
</protein>
<feature type="region of interest" description="Disordered" evidence="6">
    <location>
        <begin position="1"/>
        <end position="46"/>
    </location>
</feature>
<dbReference type="AlphaFoldDB" id="A0A7D7QGT7"/>
<evidence type="ECO:0000256" key="3">
    <source>
        <dbReference type="ARBA" id="ARBA00022692"/>
    </source>
</evidence>
<sequence>MASSSSSNADKPTPFNPINWTPPNVSSQQWSETTPEPPASTRASSILSPESVYELSNAVGEQPPDPVCMDEQDRTVNRRLRGIHVFMITISGVLGVGLYVRSGSILRIGGPAAVLISITLMGLLAWLVMQCIGEMLSLWPISNALVEFVSSWVDEDLGTAVGIAYWLTYSINFAAMIIAAAGQIEIWTKKGDDDHGKAIQGTIIFFVVPLFLVLFNSFGVQIYGLTEVIGGSLKLLGAAIIIICMIAINVKDGLGTTNYEGDMFPYHKEVAGNWAEAFFVCLSIAAFAYIGVEITAATALEARLDKKPRSGEEAGSHATKGPWPAVSVQFSATWTSFIAWVIYFLGSLMMTLNVKWDDINLPRAGWLGSPGKDEGTLNTDSGFVISAARSHIPGLEDMFTVVLLITALTAANTNLYVASRTLFGLTRKLHGHRWSWLAFFGRTNNYQVPVRAMFISCFFLWIPFLYLSPDNSPDTTIPSLLEVLSQLGSVSCLIVWTCECWAFLRFYNCLKRHQYELSSSPEFAHVCRFHRTSAEDRYPWRSHGQPLTMWLAIGGCLFVLIVADGASLWIAFQARAFLSAYLAPICFIPLWLLIKTYRSHGWKNIKWELEDLSNLAEVKNKIQRLDEIRQRATARDDIVQKPGWGNLWGLM</sequence>
<feature type="transmembrane region" description="Helical" evidence="7">
    <location>
        <begin position="271"/>
        <end position="292"/>
    </location>
</feature>
<feature type="compositionally biased region" description="Polar residues" evidence="6">
    <location>
        <begin position="1"/>
        <end position="34"/>
    </location>
</feature>
<dbReference type="Pfam" id="PF00324">
    <property type="entry name" value="AA_permease"/>
    <property type="match status" value="2"/>
</dbReference>
<feature type="transmembrane region" description="Helical" evidence="7">
    <location>
        <begin position="82"/>
        <end position="100"/>
    </location>
</feature>
<keyword evidence="5 7" id="KW-0472">Membrane</keyword>
<dbReference type="PIRSF" id="PIRSF006060">
    <property type="entry name" value="AA_transporter"/>
    <property type="match status" value="1"/>
</dbReference>
<feature type="domain" description="Amino acid permease/ SLC12A" evidence="8">
    <location>
        <begin position="84"/>
        <end position="303"/>
    </location>
</feature>
<evidence type="ECO:0000256" key="2">
    <source>
        <dbReference type="ARBA" id="ARBA00022448"/>
    </source>
</evidence>
<dbReference type="GO" id="GO:0006865">
    <property type="term" value="P:amino acid transport"/>
    <property type="evidence" value="ECO:0007669"/>
    <property type="project" value="InterPro"/>
</dbReference>
<evidence type="ECO:0000313" key="9">
    <source>
        <dbReference type="EMBL" id="QMS79054.1"/>
    </source>
</evidence>
<feature type="transmembrane region" description="Helical" evidence="7">
    <location>
        <begin position="159"/>
        <end position="182"/>
    </location>
</feature>
<evidence type="ECO:0000256" key="5">
    <source>
        <dbReference type="ARBA" id="ARBA00023136"/>
    </source>
</evidence>
<proteinExistence type="predicted"/>
<feature type="transmembrane region" description="Helical" evidence="7">
    <location>
        <begin position="448"/>
        <end position="467"/>
    </location>
</feature>
<dbReference type="PANTHER" id="PTHR43495">
    <property type="entry name" value="GABA PERMEASE"/>
    <property type="match status" value="1"/>
</dbReference>
<feature type="transmembrane region" description="Helical" evidence="7">
    <location>
        <begin position="487"/>
        <end position="507"/>
    </location>
</feature>
<evidence type="ECO:0000256" key="4">
    <source>
        <dbReference type="ARBA" id="ARBA00022989"/>
    </source>
</evidence>
<evidence type="ECO:0000256" key="7">
    <source>
        <dbReference type="SAM" id="Phobius"/>
    </source>
</evidence>
<organism evidence="9">
    <name type="scientific">Aspergillus terreus var. terreus</name>
    <dbReference type="NCBI Taxonomy" id="2081996"/>
    <lineage>
        <taxon>Eukaryota</taxon>
        <taxon>Fungi</taxon>
        <taxon>Dikarya</taxon>
        <taxon>Ascomycota</taxon>
        <taxon>Pezizomycotina</taxon>
        <taxon>Eurotiomycetes</taxon>
        <taxon>Eurotiomycetidae</taxon>
        <taxon>Eurotiales</taxon>
        <taxon>Aspergillaceae</taxon>
        <taxon>Aspergillus</taxon>
        <taxon>Aspergillus subgen. Circumdati</taxon>
    </lineage>
</organism>
<keyword evidence="2" id="KW-0813">Transport</keyword>
<feature type="transmembrane region" description="Helical" evidence="7">
    <location>
        <begin position="547"/>
        <end position="570"/>
    </location>
</feature>
<feature type="transmembrane region" description="Helical" evidence="7">
    <location>
        <begin position="576"/>
        <end position="594"/>
    </location>
</feature>
<keyword evidence="4 7" id="KW-1133">Transmembrane helix</keyword>
<evidence type="ECO:0000256" key="6">
    <source>
        <dbReference type="SAM" id="MobiDB-lite"/>
    </source>
</evidence>